<dbReference type="STRING" id="1276257.SSABA_v1c03610"/>
<keyword evidence="1" id="KW-0472">Membrane</keyword>
<feature type="transmembrane region" description="Helical" evidence="1">
    <location>
        <begin position="20"/>
        <end position="37"/>
    </location>
</feature>
<dbReference type="PATRIC" id="fig|1276257.3.peg.369"/>
<dbReference type="HOGENOM" id="CLU_316625_0_0_14"/>
<keyword evidence="1" id="KW-1133">Transmembrane helix</keyword>
<evidence type="ECO:0000313" key="3">
    <source>
        <dbReference type="Proteomes" id="UP000019265"/>
    </source>
</evidence>
<keyword evidence="1" id="KW-0812">Transmembrane</keyword>
<protein>
    <submittedName>
        <fullName evidence="2">Uncharacterized protein</fullName>
    </submittedName>
</protein>
<reference evidence="2 3" key="1">
    <citation type="journal article" date="2014" name="Genome Biol. Evol.">
        <title>Molecular evolution of the substrate utilization strategies and putative virulence factors in mosquito-associated Spiroplasma species.</title>
        <authorList>
            <person name="Chang T.H."/>
            <person name="Lo W.S."/>
            <person name="Ku C."/>
            <person name="Chen L.L."/>
            <person name="Kuo C.H."/>
        </authorList>
    </citation>
    <scope>NUCLEOTIDE SEQUENCE [LARGE SCALE GENOMIC DNA]</scope>
    <source>
        <strain evidence="2">Ar-1343</strain>
    </source>
</reference>
<dbReference type="Proteomes" id="UP000019265">
    <property type="component" value="Chromosome"/>
</dbReference>
<keyword evidence="3" id="KW-1185">Reference proteome</keyword>
<name>W6AAA4_9MOLU</name>
<gene>
    <name evidence="2" type="ORF">SSABA_v1c03610</name>
</gene>
<dbReference type="RefSeq" id="WP_025250906.1">
    <property type="nucleotide sequence ID" value="NZ_CP006934.1"/>
</dbReference>
<sequence length="921" mass="107491">MYKIKISDTNSRIKIKKNIIFASLITTSLLAGTLLLIPKNLNQIYNFDNINFNNQSEVIDYALSQGSRSQVEETSYYYKYKNKVYSMQERDEVIDKMINDALIKEESTFKNVNEFIISNSGELSSNVKKISNDKLEKVYKGRNGFSYLDLDEAVKTFQDYDEVILVENLNKNSEIPLEFYNENEAVQYLENLKKESLEKGEKSECYLVSGACQDEGAIKQWLKSNSTYKFRYKDYEWSNFAPAEASRINLTSEDKVYKDNIFEFEANKDAYWIDINNTGRGSFSGSQFIETNIGKETFYDKIQRGWTLKEESKVNLFLSSLLLFSEMSNGLDSLTRENEPESENWTLEKDVFLNNKELKNEFIKKVKELARIDLNSSQDGLSYEDFEIQMQTKAKNMDLRTKTLVFFRKLSNLSLMKNNLGSDDKNGNIQKFDDLCKITLKEVITTDDEKLNGVYDELFAIGNPKIFTGDVIDVFLNPASFQYKKDDTRLAFANVIKKINQIGDAIMDPLGELNDLVGDYFTKDGKSNGKEITVEDQKTIIKQQNLVIENKFKADEKIKLDDGKFYSRDEVINQNNLRYQEVTISNERKIINKDTRSSVSKLSGLTSKLNTVQQIWEMGNLLSPYTYKTMALDFGDGQELLYTYLSFGILGWELNPQDQAKYLTTSFLYDGIGNENDKGFRVRGSYFDDEEDAINYLKTLMIRDPHEYAEIQQFHTNIMDTNESAEIENSNQFTIEEQLDIFIDKIFKKYYANMKENYYTDGFGNKFNNQVDALISMRENITSRNFVKKYQWKDNNYIKRNYDTFEEMMEVQNNYIKNTYIEEKVVISSDLFSETNYEKLNEQSGGLHKFYSLIDGSQQRYFKTYDDAFHFVLRKNNFELNIEQIINYQITYRGEIFTSEEEFMNWVIKNTKIISGKAMVH</sequence>
<dbReference type="OrthoDB" id="386990at2"/>
<organism evidence="2 3">
    <name type="scientific">Spiroplasma sabaudiense Ar-1343</name>
    <dbReference type="NCBI Taxonomy" id="1276257"/>
    <lineage>
        <taxon>Bacteria</taxon>
        <taxon>Bacillati</taxon>
        <taxon>Mycoplasmatota</taxon>
        <taxon>Mollicutes</taxon>
        <taxon>Entomoplasmatales</taxon>
        <taxon>Spiroplasmataceae</taxon>
        <taxon>Spiroplasma</taxon>
    </lineage>
</organism>
<dbReference type="EMBL" id="CP006934">
    <property type="protein sequence ID" value="AHI53770.1"/>
    <property type="molecule type" value="Genomic_DNA"/>
</dbReference>
<dbReference type="KEGG" id="ssab:SSABA_v1c03610"/>
<evidence type="ECO:0000313" key="2">
    <source>
        <dbReference type="EMBL" id="AHI53770.1"/>
    </source>
</evidence>
<evidence type="ECO:0000256" key="1">
    <source>
        <dbReference type="SAM" id="Phobius"/>
    </source>
</evidence>
<accession>W6AAA4</accession>
<dbReference type="AlphaFoldDB" id="W6AAA4"/>
<proteinExistence type="predicted"/>